<dbReference type="PROSITE" id="PS50934">
    <property type="entry name" value="SWIRM"/>
    <property type="match status" value="1"/>
</dbReference>
<dbReference type="InterPro" id="IPR017884">
    <property type="entry name" value="SANT_dom"/>
</dbReference>
<feature type="region of interest" description="Disordered" evidence="9">
    <location>
        <begin position="342"/>
        <end position="392"/>
    </location>
</feature>
<dbReference type="STRING" id="2769.R7Q3C6"/>
<dbReference type="InterPro" id="IPR032450">
    <property type="entry name" value="SMARCC_N"/>
</dbReference>
<dbReference type="InterPro" id="IPR049898">
    <property type="entry name" value="MARR_BRCT_CHROMO"/>
</dbReference>
<dbReference type="InterPro" id="IPR007526">
    <property type="entry name" value="SWIRM"/>
</dbReference>
<dbReference type="SMART" id="SM00717">
    <property type="entry name" value="SANT"/>
    <property type="match status" value="1"/>
</dbReference>
<feature type="compositionally biased region" description="Basic and acidic residues" evidence="9">
    <location>
        <begin position="882"/>
        <end position="897"/>
    </location>
</feature>
<feature type="domain" description="SANT" evidence="13">
    <location>
        <begin position="641"/>
        <end position="692"/>
    </location>
</feature>
<feature type="compositionally biased region" description="Basic and acidic residues" evidence="9">
    <location>
        <begin position="904"/>
        <end position="925"/>
    </location>
</feature>
<keyword evidence="1" id="KW-0479">Metal-binding</keyword>
<evidence type="ECO:0000256" key="2">
    <source>
        <dbReference type="ARBA" id="ARBA00022771"/>
    </source>
</evidence>
<feature type="domain" description="Myb-like" evidence="10">
    <location>
        <begin position="646"/>
        <end position="688"/>
    </location>
</feature>
<protein>
    <submittedName>
        <fullName evidence="15">Uncharacterized protein</fullName>
    </submittedName>
</protein>
<dbReference type="PANTHER" id="PTHR12802:SF41">
    <property type="entry name" value="BRAHMA ASSOCIATED PROTEIN 155 KDA"/>
    <property type="match status" value="1"/>
</dbReference>
<evidence type="ECO:0000259" key="14">
    <source>
        <dbReference type="PROSITE" id="PS52032"/>
    </source>
</evidence>
<sequence>MGPLGASIRALRPRCGLLEPDIPPVAVRVSRYATISKALSRSAVDSRHCTEKKLSKLVLSLRSFMDEHFGRTAKPETRTKLTMFPTSIFADFSEFGPLCALLKVCFRYAAEHGLLPLNFDDASKEDDLLRLIFHAEKTLKKDHFFRVIKIFISPLIEQEESESLRATAQRHGAAVVSNSHVATHLIYPDPDGTRENQTDGQALVRVLERTDFRGETFAFLHWLHHPDSYNDWVPASEILGHVYIPRRRKEREQWHVQARWLRDLALYNDWMNELDYEMPQDFPDLAGLSPKTVELDAKGHEPRALVKIRLRMPREDEIGKQASLLGASKGVALPPHANGFADASDMRDANGDHAMIDVGDLSDEDADGYRHPNESNGSSSAPGSGTTTGQTTKISVGDGVFIPFFSKWFRIQSVHDIERRALPEFFEQRYASKNEDTYKETRNFMISTWRQGRNEYLSSTAVRRHLAGDACAVLRLHGFLEHWGLINYECSAQGAAPASFIPPPRALPLRAGHERDDSVRANAQIVLDDGSRPAIEGGKVVKYGRNDEVVGNSTSEAVLIRDSDRMGQALPIAESPAREPIEYHCDSCGVDCSVLRFHCATKADVDLCASCYQNAKYSSSMKPRDFIQMNSAGAHGGPDETEGDVWTESETLLLLEALEMYGDNWTLVSEHVGSKGNSQCVIQFLRLPIEDSFLNTTARSWWSVAPPGNGDESSPLDMLRAAGAREAALAKVNTTKSSEISLSGQPLVFGDQISTIMPFASKLVSLCPPDTVKELTRVFGVGSSRKRQRSYLDVFLKESCRRTDKNNDSGKEESLEDLVGCFTTNRVYKKMRKMIPTPASFLRTEKGDKVGRATFSLVRHGAIQSNEAIRLLLDPSPSALHQMERPDRGSAAEHVERAAPAVEKASKTKPKCDDHDISESEKPDSASDEGIEEPAALAITSLSAAAASASYMQELEEAEIDRLYSFLSEIRVQLIERRIAHLESITEYESFADGYKEKKLNEEMSRSILRRKESLLSCQY</sequence>
<dbReference type="InterPro" id="IPR009057">
    <property type="entry name" value="Homeodomain-like_sf"/>
</dbReference>
<dbReference type="GeneID" id="17320566"/>
<dbReference type="PROSITE" id="PS51293">
    <property type="entry name" value="SANT"/>
    <property type="match status" value="1"/>
</dbReference>
<organism evidence="15 16">
    <name type="scientific">Chondrus crispus</name>
    <name type="common">Carrageen Irish moss</name>
    <name type="synonym">Polymorpha crispa</name>
    <dbReference type="NCBI Taxonomy" id="2769"/>
    <lineage>
        <taxon>Eukaryota</taxon>
        <taxon>Rhodophyta</taxon>
        <taxon>Florideophyceae</taxon>
        <taxon>Rhodymeniophycidae</taxon>
        <taxon>Gigartinales</taxon>
        <taxon>Gigartinaceae</taxon>
        <taxon>Chondrus</taxon>
    </lineage>
</organism>
<name>R7Q3C6_CHOCR</name>
<keyword evidence="2 8" id="KW-0863">Zinc-finger</keyword>
<dbReference type="Proteomes" id="UP000012073">
    <property type="component" value="Unassembled WGS sequence"/>
</dbReference>
<dbReference type="SUPFAM" id="SSF57850">
    <property type="entry name" value="RING/U-box"/>
    <property type="match status" value="1"/>
</dbReference>
<dbReference type="Pfam" id="PF00569">
    <property type="entry name" value="ZZ"/>
    <property type="match status" value="1"/>
</dbReference>
<dbReference type="PROSITE" id="PS52032">
    <property type="entry name" value="MARR_BRCT_CHROMO"/>
    <property type="match status" value="1"/>
</dbReference>
<proteinExistence type="predicted"/>
<feature type="domain" description="ZZ-type" evidence="11">
    <location>
        <begin position="580"/>
        <end position="634"/>
    </location>
</feature>
<evidence type="ECO:0000259" key="13">
    <source>
        <dbReference type="PROSITE" id="PS51293"/>
    </source>
</evidence>
<dbReference type="InterPro" id="IPR001005">
    <property type="entry name" value="SANT/Myb"/>
</dbReference>
<dbReference type="FunFam" id="1.10.10.10:FF:000020">
    <property type="entry name" value="SWI/SNF complex subunit SMARCC2 isoform c"/>
    <property type="match status" value="1"/>
</dbReference>
<feature type="region of interest" description="Disordered" evidence="9">
    <location>
        <begin position="879"/>
        <end position="930"/>
    </location>
</feature>
<dbReference type="SUPFAM" id="SSF52113">
    <property type="entry name" value="BRCT domain"/>
    <property type="match status" value="1"/>
</dbReference>
<accession>R7Q3C6</accession>
<dbReference type="Gene3D" id="1.10.10.10">
    <property type="entry name" value="Winged helix-like DNA-binding domain superfamily/Winged helix DNA-binding domain"/>
    <property type="match status" value="1"/>
</dbReference>
<feature type="domain" description="SWIRM" evidence="12">
    <location>
        <begin position="400"/>
        <end position="497"/>
    </location>
</feature>
<dbReference type="GO" id="GO:0003677">
    <property type="term" value="F:DNA binding"/>
    <property type="evidence" value="ECO:0007669"/>
    <property type="project" value="UniProtKB-KW"/>
</dbReference>
<dbReference type="Gene3D" id="3.40.50.10190">
    <property type="entry name" value="BRCT domain"/>
    <property type="match status" value="1"/>
</dbReference>
<dbReference type="InterPro" id="IPR000433">
    <property type="entry name" value="Znf_ZZ"/>
</dbReference>
<keyword evidence="7" id="KW-0539">Nucleus</keyword>
<gene>
    <name evidence="15" type="ORF">CHC_T00001865001</name>
</gene>
<dbReference type="Pfam" id="PF04433">
    <property type="entry name" value="SWIRM"/>
    <property type="match status" value="1"/>
</dbReference>
<dbReference type="InterPro" id="IPR036420">
    <property type="entry name" value="BRCT_dom_sf"/>
</dbReference>
<keyword evidence="6" id="KW-0804">Transcription</keyword>
<dbReference type="SMART" id="SM00291">
    <property type="entry name" value="ZnF_ZZ"/>
    <property type="match status" value="1"/>
</dbReference>
<dbReference type="PANTHER" id="PTHR12802">
    <property type="entry name" value="SWI/SNF COMPLEX-RELATED"/>
    <property type="match status" value="1"/>
</dbReference>
<keyword evidence="3" id="KW-0862">Zinc</keyword>
<dbReference type="AlphaFoldDB" id="R7Q3C6"/>
<evidence type="ECO:0000256" key="3">
    <source>
        <dbReference type="ARBA" id="ARBA00022833"/>
    </source>
</evidence>
<evidence type="ECO:0000256" key="7">
    <source>
        <dbReference type="ARBA" id="ARBA00023242"/>
    </source>
</evidence>
<dbReference type="PROSITE" id="PS50090">
    <property type="entry name" value="MYB_LIKE"/>
    <property type="match status" value="1"/>
</dbReference>
<dbReference type="Gene3D" id="3.30.60.90">
    <property type="match status" value="1"/>
</dbReference>
<reference evidence="16" key="1">
    <citation type="journal article" date="2013" name="Proc. Natl. Acad. Sci. U.S.A.">
        <title>Genome structure and metabolic features in the red seaweed Chondrus crispus shed light on evolution of the Archaeplastida.</title>
        <authorList>
            <person name="Collen J."/>
            <person name="Porcel B."/>
            <person name="Carre W."/>
            <person name="Ball S.G."/>
            <person name="Chaparro C."/>
            <person name="Tonon T."/>
            <person name="Barbeyron T."/>
            <person name="Michel G."/>
            <person name="Noel B."/>
            <person name="Valentin K."/>
            <person name="Elias M."/>
            <person name="Artiguenave F."/>
            <person name="Arun A."/>
            <person name="Aury J.M."/>
            <person name="Barbosa-Neto J.F."/>
            <person name="Bothwell J.H."/>
            <person name="Bouget F.Y."/>
            <person name="Brillet L."/>
            <person name="Cabello-Hurtado F."/>
            <person name="Capella-Gutierrez S."/>
            <person name="Charrier B."/>
            <person name="Cladiere L."/>
            <person name="Cock J.M."/>
            <person name="Coelho S.M."/>
            <person name="Colleoni C."/>
            <person name="Czjzek M."/>
            <person name="Da Silva C."/>
            <person name="Delage L."/>
            <person name="Denoeud F."/>
            <person name="Deschamps P."/>
            <person name="Dittami S.M."/>
            <person name="Gabaldon T."/>
            <person name="Gachon C.M."/>
            <person name="Groisillier A."/>
            <person name="Herve C."/>
            <person name="Jabbari K."/>
            <person name="Katinka M."/>
            <person name="Kloareg B."/>
            <person name="Kowalczyk N."/>
            <person name="Labadie K."/>
            <person name="Leblanc C."/>
            <person name="Lopez P.J."/>
            <person name="McLachlan D.H."/>
            <person name="Meslet-Cladiere L."/>
            <person name="Moustafa A."/>
            <person name="Nehr Z."/>
            <person name="Nyvall Collen P."/>
            <person name="Panaud O."/>
            <person name="Partensky F."/>
            <person name="Poulain J."/>
            <person name="Rensing S.A."/>
            <person name="Rousvoal S."/>
            <person name="Samson G."/>
            <person name="Symeonidi A."/>
            <person name="Weissenbach J."/>
            <person name="Zambounis A."/>
            <person name="Wincker P."/>
            <person name="Boyen C."/>
        </authorList>
    </citation>
    <scope>NUCLEOTIDE SEQUENCE [LARGE SCALE GENOMIC DNA]</scope>
    <source>
        <strain evidence="16">cv. Stackhouse</strain>
    </source>
</reference>
<feature type="domain" description="Chromo" evidence="14">
    <location>
        <begin position="8"/>
        <end position="293"/>
    </location>
</feature>
<evidence type="ECO:0000259" key="12">
    <source>
        <dbReference type="PROSITE" id="PS50934"/>
    </source>
</evidence>
<dbReference type="GO" id="GO:0008270">
    <property type="term" value="F:zinc ion binding"/>
    <property type="evidence" value="ECO:0007669"/>
    <property type="project" value="UniProtKB-KW"/>
</dbReference>
<dbReference type="PROSITE" id="PS50135">
    <property type="entry name" value="ZF_ZZ_2"/>
    <property type="match status" value="1"/>
</dbReference>
<evidence type="ECO:0000313" key="16">
    <source>
        <dbReference type="Proteomes" id="UP000012073"/>
    </source>
</evidence>
<evidence type="ECO:0000256" key="1">
    <source>
        <dbReference type="ARBA" id="ARBA00022723"/>
    </source>
</evidence>
<evidence type="ECO:0000256" key="8">
    <source>
        <dbReference type="PROSITE-ProRule" id="PRU00228"/>
    </source>
</evidence>
<dbReference type="KEGG" id="ccp:CHC_T00001865001"/>
<dbReference type="Gene3D" id="1.10.10.60">
    <property type="entry name" value="Homeodomain-like"/>
    <property type="match status" value="1"/>
</dbReference>
<keyword evidence="5" id="KW-0238">DNA-binding</keyword>
<evidence type="ECO:0000259" key="11">
    <source>
        <dbReference type="PROSITE" id="PS50135"/>
    </source>
</evidence>
<dbReference type="RefSeq" id="XP_005712850.1">
    <property type="nucleotide sequence ID" value="XM_005712793.1"/>
</dbReference>
<keyword evidence="16" id="KW-1185">Reference proteome</keyword>
<dbReference type="InterPro" id="IPR036388">
    <property type="entry name" value="WH-like_DNA-bd_sf"/>
</dbReference>
<dbReference type="GO" id="GO:0005634">
    <property type="term" value="C:nucleus"/>
    <property type="evidence" value="ECO:0007669"/>
    <property type="project" value="UniProtKB-ARBA"/>
</dbReference>
<dbReference type="PhylomeDB" id="R7Q3C6"/>
<keyword evidence="4" id="KW-0805">Transcription regulation</keyword>
<evidence type="ECO:0000256" key="4">
    <source>
        <dbReference type="ARBA" id="ARBA00023015"/>
    </source>
</evidence>
<dbReference type="InterPro" id="IPR043145">
    <property type="entry name" value="Znf_ZZ_sf"/>
</dbReference>
<feature type="compositionally biased region" description="Basic and acidic residues" evidence="9">
    <location>
        <begin position="344"/>
        <end position="355"/>
    </location>
</feature>
<dbReference type="SUPFAM" id="SSF46689">
    <property type="entry name" value="Homeodomain-like"/>
    <property type="match status" value="2"/>
</dbReference>
<dbReference type="Gramene" id="CDF33047">
    <property type="protein sequence ID" value="CDF33047"/>
    <property type="gene ID" value="CHC_T00001865001"/>
</dbReference>
<dbReference type="FunFam" id="1.10.10.60:FF:000014">
    <property type="entry name" value="SWI/SNF complex subunit SMARCC2 isoform C"/>
    <property type="match status" value="1"/>
</dbReference>
<dbReference type="EMBL" id="HG001632">
    <property type="protein sequence ID" value="CDF33047.1"/>
    <property type="molecule type" value="Genomic_DNA"/>
</dbReference>
<dbReference type="Pfam" id="PF16496">
    <property type="entry name" value="SWIRM-assoc_2"/>
    <property type="match status" value="1"/>
</dbReference>
<evidence type="ECO:0000313" key="15">
    <source>
        <dbReference type="EMBL" id="CDF33047.1"/>
    </source>
</evidence>
<evidence type="ECO:0000256" key="6">
    <source>
        <dbReference type="ARBA" id="ARBA00023163"/>
    </source>
</evidence>
<evidence type="ECO:0000256" key="9">
    <source>
        <dbReference type="SAM" id="MobiDB-lite"/>
    </source>
</evidence>
<dbReference type="OrthoDB" id="2682at2759"/>
<evidence type="ECO:0000259" key="10">
    <source>
        <dbReference type="PROSITE" id="PS50090"/>
    </source>
</evidence>
<feature type="compositionally biased region" description="Low complexity" evidence="9">
    <location>
        <begin position="375"/>
        <end position="392"/>
    </location>
</feature>
<dbReference type="Pfam" id="PF00249">
    <property type="entry name" value="Myb_DNA-binding"/>
    <property type="match status" value="1"/>
</dbReference>
<evidence type="ECO:0000256" key="5">
    <source>
        <dbReference type="ARBA" id="ARBA00023125"/>
    </source>
</evidence>